<evidence type="ECO:0000313" key="2">
    <source>
        <dbReference type="EMBL" id="RLN08056.1"/>
    </source>
</evidence>
<protein>
    <recommendedName>
        <fullName evidence="1">VQ domain-containing protein</fullName>
    </recommendedName>
</protein>
<dbReference type="OrthoDB" id="691083at2759"/>
<dbReference type="Pfam" id="PF05678">
    <property type="entry name" value="VQ"/>
    <property type="match status" value="1"/>
</dbReference>
<evidence type="ECO:0000313" key="3">
    <source>
        <dbReference type="Proteomes" id="UP000275267"/>
    </source>
</evidence>
<comment type="caution">
    <text evidence="2">The sequence shown here is derived from an EMBL/GenBank/DDBJ whole genome shotgun (WGS) entry which is preliminary data.</text>
</comment>
<accession>A0A3L6RQE9</accession>
<dbReference type="STRING" id="4540.A0A3L6RQE9"/>
<dbReference type="PANTHER" id="PTHR34777:SF18">
    <property type="entry name" value="OS02G0251800 PROTEIN"/>
    <property type="match status" value="1"/>
</dbReference>
<dbReference type="InterPro" id="IPR039608">
    <property type="entry name" value="VQ_1/10"/>
</dbReference>
<dbReference type="PANTHER" id="PTHR34777">
    <property type="entry name" value="VQ MOTIF-CONTAINING PROTEIN 10"/>
    <property type="match status" value="1"/>
</dbReference>
<dbReference type="InterPro" id="IPR008889">
    <property type="entry name" value="VQ"/>
</dbReference>
<gene>
    <name evidence="2" type="ORF">C2845_PM11G18920</name>
</gene>
<dbReference type="AlphaFoldDB" id="A0A3L6RQE9"/>
<dbReference type="EMBL" id="PQIB02000007">
    <property type="protein sequence ID" value="RLN08056.1"/>
    <property type="molecule type" value="Genomic_DNA"/>
</dbReference>
<organism evidence="2 3">
    <name type="scientific">Panicum miliaceum</name>
    <name type="common">Proso millet</name>
    <name type="synonym">Broomcorn millet</name>
    <dbReference type="NCBI Taxonomy" id="4540"/>
    <lineage>
        <taxon>Eukaryota</taxon>
        <taxon>Viridiplantae</taxon>
        <taxon>Streptophyta</taxon>
        <taxon>Embryophyta</taxon>
        <taxon>Tracheophyta</taxon>
        <taxon>Spermatophyta</taxon>
        <taxon>Magnoliopsida</taxon>
        <taxon>Liliopsida</taxon>
        <taxon>Poales</taxon>
        <taxon>Poaceae</taxon>
        <taxon>PACMAD clade</taxon>
        <taxon>Panicoideae</taxon>
        <taxon>Panicodae</taxon>
        <taxon>Paniceae</taxon>
        <taxon>Panicinae</taxon>
        <taxon>Panicum</taxon>
        <taxon>Panicum sect. Panicum</taxon>
    </lineage>
</organism>
<name>A0A3L6RQE9_PANMI</name>
<keyword evidence="3" id="KW-1185">Reference proteome</keyword>
<dbReference type="Proteomes" id="UP000275267">
    <property type="component" value="Unassembled WGS sequence"/>
</dbReference>
<proteinExistence type="predicted"/>
<sequence length="137" mass="14281">MEKRIGGGVKVTYIETRFVTSDAAGFKDLVQRLTGRSPAAGGGDAPAPAAAPHRPHACRAAASGGGGTIAAAGAGAPQGYYYRPVAEVHCPAVAGRAPPYQEDLLLGMDDFSDLFYVGACEQRRHGISGGYSDFRYY</sequence>
<evidence type="ECO:0000259" key="1">
    <source>
        <dbReference type="Pfam" id="PF05678"/>
    </source>
</evidence>
<reference evidence="3" key="1">
    <citation type="journal article" date="2019" name="Nat. Commun.">
        <title>The genome of broomcorn millet.</title>
        <authorList>
            <person name="Zou C."/>
            <person name="Miki D."/>
            <person name="Li D."/>
            <person name="Tang Q."/>
            <person name="Xiao L."/>
            <person name="Rajput S."/>
            <person name="Deng P."/>
            <person name="Jia W."/>
            <person name="Huang R."/>
            <person name="Zhang M."/>
            <person name="Sun Y."/>
            <person name="Hu J."/>
            <person name="Fu X."/>
            <person name="Schnable P.S."/>
            <person name="Li F."/>
            <person name="Zhang H."/>
            <person name="Feng B."/>
            <person name="Zhu X."/>
            <person name="Liu R."/>
            <person name="Schnable J.C."/>
            <person name="Zhu J.-K."/>
            <person name="Zhang H."/>
        </authorList>
    </citation>
    <scope>NUCLEOTIDE SEQUENCE [LARGE SCALE GENOMIC DNA]</scope>
</reference>
<feature type="domain" description="VQ" evidence="1">
    <location>
        <begin position="15"/>
        <end position="39"/>
    </location>
</feature>